<keyword evidence="3" id="KW-1185">Reference proteome</keyword>
<feature type="transmembrane region" description="Helical" evidence="1">
    <location>
        <begin position="69"/>
        <end position="88"/>
    </location>
</feature>
<gene>
    <name evidence="2" type="ORF">J2Z17_001968</name>
</gene>
<proteinExistence type="predicted"/>
<name>A0ABS4DXW0_9HYPH</name>
<dbReference type="Proteomes" id="UP000759443">
    <property type="component" value="Unassembled WGS sequence"/>
</dbReference>
<feature type="transmembrane region" description="Helical" evidence="1">
    <location>
        <begin position="28"/>
        <end position="49"/>
    </location>
</feature>
<keyword evidence="1" id="KW-0472">Membrane</keyword>
<organism evidence="2 3">
    <name type="scientific">Rhizobium halophytocola</name>
    <dbReference type="NCBI Taxonomy" id="735519"/>
    <lineage>
        <taxon>Bacteria</taxon>
        <taxon>Pseudomonadati</taxon>
        <taxon>Pseudomonadota</taxon>
        <taxon>Alphaproteobacteria</taxon>
        <taxon>Hyphomicrobiales</taxon>
        <taxon>Rhizobiaceae</taxon>
        <taxon>Rhizobium/Agrobacterium group</taxon>
        <taxon>Rhizobium</taxon>
    </lineage>
</organism>
<reference evidence="2 3" key="1">
    <citation type="submission" date="2021-03" db="EMBL/GenBank/DDBJ databases">
        <title>Genomic Encyclopedia of Type Strains, Phase IV (KMG-IV): sequencing the most valuable type-strain genomes for metagenomic binning, comparative biology and taxonomic classification.</title>
        <authorList>
            <person name="Goeker M."/>
        </authorList>
    </citation>
    <scope>NUCLEOTIDE SEQUENCE [LARGE SCALE GENOMIC DNA]</scope>
    <source>
        <strain evidence="2 3">DSM 21600</strain>
    </source>
</reference>
<evidence type="ECO:0000313" key="2">
    <source>
        <dbReference type="EMBL" id="MBP1850531.1"/>
    </source>
</evidence>
<comment type="caution">
    <text evidence="2">The sequence shown here is derived from an EMBL/GenBank/DDBJ whole genome shotgun (WGS) entry which is preliminary data.</text>
</comment>
<evidence type="ECO:0000313" key="3">
    <source>
        <dbReference type="Proteomes" id="UP000759443"/>
    </source>
</evidence>
<sequence length="372" mass="41047">MAGEPMNGENKDDDRAVSDYPHKNPDTWLIWAVVFAVVLGIAASFAFWFSFEVGFPKTPEKRVESLAPFGVILGALVTFCTIIWRGLITDRQATEQKRQNDANDRAHFALLLEKGSSLIENTEETQGIAGVALLSAVIEDPASRFSVQAMDVLASHLANHPHSTGALFTNLLASLKRAVTEKGIWSTVGLSLDAAEAKTESEKYWPEAYGFNSYRYTGGGFRGCSHLENFLEGLNIPPLAACFVTKAAFCNCEVKKVIRYCSACSFETCDFTGSTFGLVNLIRNSFKNCDLSDATIETHPEEVASVVRLIERGQWTYWQNRPPRLVISPFPGTPTLLADEYQQQLLASATPLDPEDPGAHLRYQLPRLAKES</sequence>
<dbReference type="RefSeq" id="WP_209944377.1">
    <property type="nucleotide sequence ID" value="NZ_JAGGJU010000005.1"/>
</dbReference>
<dbReference type="EMBL" id="JAGGJU010000005">
    <property type="protein sequence ID" value="MBP1850531.1"/>
    <property type="molecule type" value="Genomic_DNA"/>
</dbReference>
<protein>
    <submittedName>
        <fullName evidence="2">Uncharacterized protein</fullName>
    </submittedName>
</protein>
<accession>A0ABS4DXW0</accession>
<evidence type="ECO:0000256" key="1">
    <source>
        <dbReference type="SAM" id="Phobius"/>
    </source>
</evidence>
<keyword evidence="1" id="KW-0812">Transmembrane</keyword>
<keyword evidence="1" id="KW-1133">Transmembrane helix</keyword>